<protein>
    <submittedName>
        <fullName evidence="6">Predicted arabinose efflux permease, MFS family</fullName>
    </submittedName>
</protein>
<feature type="transmembrane region" description="Helical" evidence="4">
    <location>
        <begin position="379"/>
        <end position="400"/>
    </location>
</feature>
<feature type="transmembrane region" description="Helical" evidence="4">
    <location>
        <begin position="176"/>
        <end position="196"/>
    </location>
</feature>
<feature type="transmembrane region" description="Helical" evidence="4">
    <location>
        <begin position="288"/>
        <end position="306"/>
    </location>
</feature>
<feature type="transmembrane region" description="Helical" evidence="4">
    <location>
        <begin position="20"/>
        <end position="46"/>
    </location>
</feature>
<dbReference type="InterPro" id="IPR036259">
    <property type="entry name" value="MFS_trans_sf"/>
</dbReference>
<keyword evidence="2 4" id="KW-1133">Transmembrane helix</keyword>
<organism evidence="6 7">
    <name type="scientific">Jannaschia pohangensis</name>
    <dbReference type="NCBI Taxonomy" id="390807"/>
    <lineage>
        <taxon>Bacteria</taxon>
        <taxon>Pseudomonadati</taxon>
        <taxon>Pseudomonadota</taxon>
        <taxon>Alphaproteobacteria</taxon>
        <taxon>Rhodobacterales</taxon>
        <taxon>Roseobacteraceae</taxon>
        <taxon>Jannaschia</taxon>
    </lineage>
</organism>
<feature type="transmembrane region" description="Helical" evidence="4">
    <location>
        <begin position="145"/>
        <end position="164"/>
    </location>
</feature>
<dbReference type="PANTHER" id="PTHR23534">
    <property type="entry name" value="MFS PERMEASE"/>
    <property type="match status" value="1"/>
</dbReference>
<evidence type="ECO:0000313" key="6">
    <source>
        <dbReference type="EMBL" id="SFI22546.1"/>
    </source>
</evidence>
<dbReference type="SUPFAM" id="SSF103473">
    <property type="entry name" value="MFS general substrate transporter"/>
    <property type="match status" value="1"/>
</dbReference>
<gene>
    <name evidence="6" type="ORF">SAMN04488095_0187</name>
</gene>
<feature type="transmembrane region" description="Helical" evidence="4">
    <location>
        <begin position="312"/>
        <end position="331"/>
    </location>
</feature>
<dbReference type="PROSITE" id="PS50850">
    <property type="entry name" value="MFS"/>
    <property type="match status" value="1"/>
</dbReference>
<keyword evidence="3 4" id="KW-0472">Membrane</keyword>
<dbReference type="InterPro" id="IPR020846">
    <property type="entry name" value="MFS_dom"/>
</dbReference>
<dbReference type="STRING" id="390807.SAMN04488095_0187"/>
<proteinExistence type="predicted"/>
<feature type="transmembrane region" description="Helical" evidence="4">
    <location>
        <begin position="352"/>
        <end position="373"/>
    </location>
</feature>
<feature type="transmembrane region" description="Helical" evidence="4">
    <location>
        <begin position="85"/>
        <end position="104"/>
    </location>
</feature>
<sequence length="408" mass="42307">MSIASTDTAAPDDARARRNVLVLVMAQAFLGAQLPINFIVGGLVGLTLAPTPLLATLPISLIVFGSMTTASWISPLMQARGRRTGFVLGALAGATGAALSVLALTWGSFLLFLLGAYLTGIFMSTLGFYRFAATDTASDAFRPKAISYVMAGGLLSALIGPQLVKLTSDQTIIPFVATYGAVIALNLIGMWLFFLLDIPTPVKPALDAPRGRSRGELLRSPAIVVSIICAMVAYALMNLVMTSTPLAVVGCGFTTGNAADIVSAHVIAMYAPSFFTGHLIARFGTTRIVATGLVLLAAAGLVALSGTTLANFYVALILLGLGWNFGFIGATNMLTANHAPEERGTVQGLNDTLVFGLVTMASLSSGGLMGSAVDAVSGWSAVNTAMVPFLTLAGGALIWLRVSRRRAT</sequence>
<feature type="transmembrane region" description="Helical" evidence="4">
    <location>
        <begin position="217"/>
        <end position="241"/>
    </location>
</feature>
<evidence type="ECO:0000256" key="4">
    <source>
        <dbReference type="SAM" id="Phobius"/>
    </source>
</evidence>
<feature type="transmembrane region" description="Helical" evidence="4">
    <location>
        <begin position="261"/>
        <end position="281"/>
    </location>
</feature>
<dbReference type="Proteomes" id="UP000199110">
    <property type="component" value="Unassembled WGS sequence"/>
</dbReference>
<dbReference type="PANTHER" id="PTHR23534:SF1">
    <property type="entry name" value="MAJOR FACILITATOR SUPERFAMILY PROTEIN"/>
    <property type="match status" value="1"/>
</dbReference>
<keyword evidence="1 4" id="KW-0812">Transmembrane</keyword>
<dbReference type="RefSeq" id="WP_092776081.1">
    <property type="nucleotide sequence ID" value="NZ_FORA01000001.1"/>
</dbReference>
<keyword evidence="7" id="KW-1185">Reference proteome</keyword>
<accession>A0A1I3GGE8</accession>
<dbReference type="Gene3D" id="1.20.1250.20">
    <property type="entry name" value="MFS general substrate transporter like domains"/>
    <property type="match status" value="1"/>
</dbReference>
<dbReference type="AlphaFoldDB" id="A0A1I3GGE8"/>
<dbReference type="EMBL" id="FORA01000001">
    <property type="protein sequence ID" value="SFI22546.1"/>
    <property type="molecule type" value="Genomic_DNA"/>
</dbReference>
<dbReference type="OrthoDB" id="8558006at2"/>
<feature type="transmembrane region" description="Helical" evidence="4">
    <location>
        <begin position="110"/>
        <end position="133"/>
    </location>
</feature>
<dbReference type="Pfam" id="PF07690">
    <property type="entry name" value="MFS_1"/>
    <property type="match status" value="1"/>
</dbReference>
<dbReference type="InterPro" id="IPR011701">
    <property type="entry name" value="MFS"/>
</dbReference>
<evidence type="ECO:0000256" key="3">
    <source>
        <dbReference type="ARBA" id="ARBA00023136"/>
    </source>
</evidence>
<dbReference type="GO" id="GO:0022857">
    <property type="term" value="F:transmembrane transporter activity"/>
    <property type="evidence" value="ECO:0007669"/>
    <property type="project" value="InterPro"/>
</dbReference>
<evidence type="ECO:0000256" key="1">
    <source>
        <dbReference type="ARBA" id="ARBA00022692"/>
    </source>
</evidence>
<evidence type="ECO:0000313" key="7">
    <source>
        <dbReference type="Proteomes" id="UP000199110"/>
    </source>
</evidence>
<feature type="domain" description="Major facilitator superfamily (MFS) profile" evidence="5">
    <location>
        <begin position="222"/>
        <end position="408"/>
    </location>
</feature>
<reference evidence="6 7" key="1">
    <citation type="submission" date="2016-10" db="EMBL/GenBank/DDBJ databases">
        <authorList>
            <person name="de Groot N.N."/>
        </authorList>
    </citation>
    <scope>NUCLEOTIDE SEQUENCE [LARGE SCALE GENOMIC DNA]</scope>
    <source>
        <strain evidence="6 7">DSM 19073</strain>
    </source>
</reference>
<feature type="transmembrane region" description="Helical" evidence="4">
    <location>
        <begin position="52"/>
        <end position="73"/>
    </location>
</feature>
<evidence type="ECO:0000259" key="5">
    <source>
        <dbReference type="PROSITE" id="PS50850"/>
    </source>
</evidence>
<evidence type="ECO:0000256" key="2">
    <source>
        <dbReference type="ARBA" id="ARBA00022989"/>
    </source>
</evidence>
<name>A0A1I3GGE8_9RHOB</name>